<gene>
    <name evidence="2" type="ORF">FACUT_13768</name>
</gene>
<dbReference type="Proteomes" id="UP000536711">
    <property type="component" value="Unassembled WGS sequence"/>
</dbReference>
<dbReference type="OrthoDB" id="5015668at2759"/>
<organism evidence="2 3">
    <name type="scientific">Fusarium acutatum</name>
    <dbReference type="NCBI Taxonomy" id="78861"/>
    <lineage>
        <taxon>Eukaryota</taxon>
        <taxon>Fungi</taxon>
        <taxon>Dikarya</taxon>
        <taxon>Ascomycota</taxon>
        <taxon>Pezizomycotina</taxon>
        <taxon>Sordariomycetes</taxon>
        <taxon>Hypocreomycetidae</taxon>
        <taxon>Hypocreales</taxon>
        <taxon>Nectriaceae</taxon>
        <taxon>Fusarium</taxon>
        <taxon>Fusarium fujikuroi species complex</taxon>
    </lineage>
</organism>
<evidence type="ECO:0000256" key="1">
    <source>
        <dbReference type="SAM" id="SignalP"/>
    </source>
</evidence>
<keyword evidence="1" id="KW-0732">Signal</keyword>
<proteinExistence type="predicted"/>
<feature type="signal peptide" evidence="1">
    <location>
        <begin position="1"/>
        <end position="21"/>
    </location>
</feature>
<keyword evidence="3" id="KW-1185">Reference proteome</keyword>
<dbReference type="EMBL" id="JAADJF010000630">
    <property type="protein sequence ID" value="KAF4415005.1"/>
    <property type="molecule type" value="Genomic_DNA"/>
</dbReference>
<protein>
    <submittedName>
        <fullName evidence="2">Uncharacterized protein</fullName>
    </submittedName>
</protein>
<feature type="chain" id="PRO_5034119544" evidence="1">
    <location>
        <begin position="22"/>
        <end position="236"/>
    </location>
</feature>
<comment type="caution">
    <text evidence="2">The sequence shown here is derived from an EMBL/GenBank/DDBJ whole genome shotgun (WGS) entry which is preliminary data.</text>
</comment>
<name>A0A8H4NDI7_9HYPO</name>
<evidence type="ECO:0000313" key="2">
    <source>
        <dbReference type="EMBL" id="KAF4415005.1"/>
    </source>
</evidence>
<dbReference type="AlphaFoldDB" id="A0A8H4NDI7"/>
<evidence type="ECO:0000313" key="3">
    <source>
        <dbReference type="Proteomes" id="UP000536711"/>
    </source>
</evidence>
<sequence>MGLSVFRRVLISLFIAHLSVALMSEEGREYCTGKGSICEAYNNVDRKCRDETGPKYYKCTCTSGWVPLQKACYDCRSVMGEFMFDTDEKNRASCKEDGYKVAPIPSSIISQQKEYNKTAKLPIMSATDSSTDSATEINSAYATLSHEPYTMTLYGQSASVTVPDIPVRTEQNEDKENAAGGRGNGGLITSICSLQYSNEPAPDRQHPHTLPQRVAQLDNGSWAALGTIVPMQYYQA</sequence>
<reference evidence="2 3" key="1">
    <citation type="submission" date="2020-01" db="EMBL/GenBank/DDBJ databases">
        <title>Identification and distribution of gene clusters putatively required for synthesis of sphingolipid metabolism inhibitors in phylogenetically diverse species of the filamentous fungus Fusarium.</title>
        <authorList>
            <person name="Kim H.-S."/>
            <person name="Busman M."/>
            <person name="Brown D.W."/>
            <person name="Divon H."/>
            <person name="Uhlig S."/>
            <person name="Proctor R.H."/>
        </authorList>
    </citation>
    <scope>NUCLEOTIDE SEQUENCE [LARGE SCALE GENOMIC DNA]</scope>
    <source>
        <strain evidence="2 3">NRRL 13308</strain>
    </source>
</reference>
<accession>A0A8H4NDI7</accession>